<dbReference type="CDD" id="cd05471">
    <property type="entry name" value="pepsin_like"/>
    <property type="match status" value="1"/>
</dbReference>
<dbReference type="SUPFAM" id="SSF50630">
    <property type="entry name" value="Acid proteases"/>
    <property type="match status" value="1"/>
</dbReference>
<comment type="similarity">
    <text evidence="1 2">Belongs to the peptidase A1 family.</text>
</comment>
<dbReference type="OrthoDB" id="15189at2759"/>
<dbReference type="InterPro" id="IPR034164">
    <property type="entry name" value="Pepsin-like_dom"/>
</dbReference>
<evidence type="ECO:0000256" key="2">
    <source>
        <dbReference type="RuleBase" id="RU000454"/>
    </source>
</evidence>
<protein>
    <submittedName>
        <fullName evidence="4">Pepsin A, putative</fullName>
    </submittedName>
</protein>
<keyword evidence="2" id="KW-0064">Aspartyl protease</keyword>
<dbReference type="InParanoid" id="C5KUY4"/>
<keyword evidence="2" id="KW-0378">Hydrolase</keyword>
<dbReference type="PROSITE" id="PS51767">
    <property type="entry name" value="PEPTIDASE_A1"/>
    <property type="match status" value="1"/>
</dbReference>
<evidence type="ECO:0000259" key="3">
    <source>
        <dbReference type="PROSITE" id="PS51767"/>
    </source>
</evidence>
<dbReference type="Proteomes" id="UP000007800">
    <property type="component" value="Unassembled WGS sequence"/>
</dbReference>
<dbReference type="EMBL" id="GG676384">
    <property type="protein sequence ID" value="EER11699.1"/>
    <property type="molecule type" value="Genomic_DNA"/>
</dbReference>
<dbReference type="Pfam" id="PF00026">
    <property type="entry name" value="Asp"/>
    <property type="match status" value="1"/>
</dbReference>
<accession>C5KUY4</accession>
<dbReference type="PANTHER" id="PTHR47965">
    <property type="entry name" value="ASPARTYL PROTEASE-RELATED"/>
    <property type="match status" value="1"/>
</dbReference>
<dbReference type="PRINTS" id="PR00792">
    <property type="entry name" value="PEPSIN"/>
</dbReference>
<dbReference type="GeneID" id="9047123"/>
<dbReference type="InterPro" id="IPR033121">
    <property type="entry name" value="PEPTIDASE_A1"/>
</dbReference>
<dbReference type="InterPro" id="IPR001969">
    <property type="entry name" value="Aspartic_peptidase_AS"/>
</dbReference>
<keyword evidence="5" id="KW-1185">Reference proteome</keyword>
<reference evidence="4 5" key="1">
    <citation type="submission" date="2008-07" db="EMBL/GenBank/DDBJ databases">
        <authorList>
            <person name="El-Sayed N."/>
            <person name="Caler E."/>
            <person name="Inman J."/>
            <person name="Amedeo P."/>
            <person name="Hass B."/>
            <person name="Wortman J."/>
        </authorList>
    </citation>
    <scope>NUCLEOTIDE SEQUENCE [LARGE SCALE GENOMIC DNA]</scope>
    <source>
        <strain evidence="5">ATCC 50983 / TXsc</strain>
    </source>
</reference>
<dbReference type="PROSITE" id="PS00141">
    <property type="entry name" value="ASP_PROTEASE"/>
    <property type="match status" value="1"/>
</dbReference>
<evidence type="ECO:0000313" key="4">
    <source>
        <dbReference type="EMBL" id="EER11699.1"/>
    </source>
</evidence>
<dbReference type="Gene3D" id="2.40.70.10">
    <property type="entry name" value="Acid Proteases"/>
    <property type="match status" value="2"/>
</dbReference>
<proteinExistence type="inferred from homology"/>
<dbReference type="GO" id="GO:0004190">
    <property type="term" value="F:aspartic-type endopeptidase activity"/>
    <property type="evidence" value="ECO:0007669"/>
    <property type="project" value="UniProtKB-KW"/>
</dbReference>
<evidence type="ECO:0000256" key="1">
    <source>
        <dbReference type="ARBA" id="ARBA00007447"/>
    </source>
</evidence>
<dbReference type="AlphaFoldDB" id="C5KUY4"/>
<feature type="domain" description="Peptidase A1" evidence="3">
    <location>
        <begin position="7"/>
        <end position="335"/>
    </location>
</feature>
<dbReference type="InterPro" id="IPR021109">
    <property type="entry name" value="Peptidase_aspartic_dom_sf"/>
</dbReference>
<dbReference type="GO" id="GO:0006508">
    <property type="term" value="P:proteolysis"/>
    <property type="evidence" value="ECO:0007669"/>
    <property type="project" value="UniProtKB-KW"/>
</dbReference>
<sequence length="364" mass="38814">MVPVYGFTLLADISVDDQKMRALVDTGTSYLFFTWKQWYEAVTQPGACSQLVTGCVQSSAPQGPTTTLAYSEGTFVGIKGKTGKLTFGSTSAAPLRFGLVVSQQPSVDLIPPVNSVGLGRQPLADYPSLVKQLGSKLGSDTFALYLKTDPHTGRTVGEVLLGGGDPSLYVAPLRFVQLRSQQEYIVTLGTLQVGSGIKTIGINGAAIVDSGTQGLIVPGLYIGGLKNDILAQASAAAGTRVECTDIPGLDVCVFECTYRKFFPHLELGLNPNGDVPILINNLLYARDTAGLCTLGLKTALGYTWTLPDFVLVGRTVSYAELFKPELRESRSTGLKMSSGDRLAAGRSLVKEVNTDWCMISPWGK</sequence>
<dbReference type="RefSeq" id="XP_002779904.1">
    <property type="nucleotide sequence ID" value="XM_002779858.1"/>
</dbReference>
<evidence type="ECO:0000313" key="5">
    <source>
        <dbReference type="Proteomes" id="UP000007800"/>
    </source>
</evidence>
<keyword evidence="2" id="KW-0645">Protease</keyword>
<gene>
    <name evidence="4" type="ORF">Pmar_PMAR002302</name>
</gene>
<name>C5KUY4_PERM5</name>
<organism evidence="5">
    <name type="scientific">Perkinsus marinus (strain ATCC 50983 / TXsc)</name>
    <dbReference type="NCBI Taxonomy" id="423536"/>
    <lineage>
        <taxon>Eukaryota</taxon>
        <taxon>Sar</taxon>
        <taxon>Alveolata</taxon>
        <taxon>Perkinsozoa</taxon>
        <taxon>Perkinsea</taxon>
        <taxon>Perkinsida</taxon>
        <taxon>Perkinsidae</taxon>
        <taxon>Perkinsus</taxon>
    </lineage>
</organism>
<dbReference type="OMA" id="GTRVECT"/>
<dbReference type="MEROPS" id="A01.081"/>
<dbReference type="InterPro" id="IPR001461">
    <property type="entry name" value="Aspartic_peptidase_A1"/>
</dbReference>